<proteinExistence type="predicted"/>
<dbReference type="RefSeq" id="WP_090080358.1">
    <property type="nucleotide sequence ID" value="NZ_FOMR01000001.1"/>
</dbReference>
<evidence type="ECO:0008006" key="5">
    <source>
        <dbReference type="Google" id="ProtNLM"/>
    </source>
</evidence>
<keyword evidence="4" id="KW-1185">Reference proteome</keyword>
<accession>A0A1I1SB89</accession>
<evidence type="ECO:0000256" key="1">
    <source>
        <dbReference type="SAM" id="MobiDB-lite"/>
    </source>
</evidence>
<dbReference type="Gene3D" id="2.50.20.20">
    <property type="match status" value="1"/>
</dbReference>
<dbReference type="Proteomes" id="UP000199474">
    <property type="component" value="Unassembled WGS sequence"/>
</dbReference>
<dbReference type="PROSITE" id="PS51257">
    <property type="entry name" value="PROKAR_LIPOPROTEIN"/>
    <property type="match status" value="1"/>
</dbReference>
<dbReference type="Pfam" id="PF20316">
    <property type="entry name" value="DUF6612"/>
    <property type="match status" value="1"/>
</dbReference>
<dbReference type="STRING" id="640948.SAMN05216238_101332"/>
<feature type="signal peptide" evidence="2">
    <location>
        <begin position="1"/>
        <end position="20"/>
    </location>
</feature>
<dbReference type="EMBL" id="FOMR01000001">
    <property type="protein sequence ID" value="SFD43687.1"/>
    <property type="molecule type" value="Genomic_DNA"/>
</dbReference>
<keyword evidence="2" id="KW-0732">Signal</keyword>
<dbReference type="InterPro" id="IPR046720">
    <property type="entry name" value="DUF6612"/>
</dbReference>
<organism evidence="3 4">
    <name type="scientific">Lentibacillus persicus</name>
    <dbReference type="NCBI Taxonomy" id="640948"/>
    <lineage>
        <taxon>Bacteria</taxon>
        <taxon>Bacillati</taxon>
        <taxon>Bacillota</taxon>
        <taxon>Bacilli</taxon>
        <taxon>Bacillales</taxon>
        <taxon>Bacillaceae</taxon>
        <taxon>Lentibacillus</taxon>
    </lineage>
</organism>
<feature type="compositionally biased region" description="Basic and acidic residues" evidence="1">
    <location>
        <begin position="43"/>
        <end position="76"/>
    </location>
</feature>
<evidence type="ECO:0000256" key="2">
    <source>
        <dbReference type="SAM" id="SignalP"/>
    </source>
</evidence>
<evidence type="ECO:0000313" key="4">
    <source>
        <dbReference type="Proteomes" id="UP000199474"/>
    </source>
</evidence>
<gene>
    <name evidence="3" type="ORF">SAMN05216238_101332</name>
</gene>
<feature type="region of interest" description="Disordered" evidence="1">
    <location>
        <begin position="25"/>
        <end position="89"/>
    </location>
</feature>
<protein>
    <recommendedName>
        <fullName evidence="5">Outer membrane lipoprotein-sorting protein</fullName>
    </recommendedName>
</protein>
<feature type="chain" id="PRO_5011441067" description="Outer membrane lipoprotein-sorting protein" evidence="2">
    <location>
        <begin position="21"/>
        <end position="320"/>
    </location>
</feature>
<sequence>MKPFMSFIFILVMLFFVACGDDNMDAGSNEREASEQPAQTEATEDKKDAAEKEGTDHEEKQKSDKAKGTADKKENEETTDEPAAASGDAENILRNAAEAMAGLKSFKGTSDYIDETTMNGQTSHTEGTFTMEIVYGDSQKLYVQSSDVSSDAGEGAFEFYMTGDHFYVNSEEHWFSMPVDSEQSEMYEQFKVVEDDQFDQFSHYSNAFDVTDNGDHYVLTFAGDDAAYKDIAFGATVSVSSNMLEEHFDNMEISDGSYEITIDKNTGYITGYQMEYTSTTTSDLGDMEQYYKGTFELSNFNEIEDITVPDDVVEKAELIQ</sequence>
<dbReference type="AlphaFoldDB" id="A0A1I1SB89"/>
<reference evidence="4" key="1">
    <citation type="submission" date="2016-10" db="EMBL/GenBank/DDBJ databases">
        <authorList>
            <person name="Varghese N."/>
            <person name="Submissions S."/>
        </authorList>
    </citation>
    <scope>NUCLEOTIDE SEQUENCE [LARGE SCALE GENOMIC DNA]</scope>
    <source>
        <strain evidence="4">DSM 22530</strain>
    </source>
</reference>
<name>A0A1I1SB89_9BACI</name>
<evidence type="ECO:0000313" key="3">
    <source>
        <dbReference type="EMBL" id="SFD43687.1"/>
    </source>
</evidence>
<dbReference type="OrthoDB" id="1957331at2"/>